<dbReference type="InterPro" id="IPR036393">
    <property type="entry name" value="AceGlu_kinase-like_sf"/>
</dbReference>
<dbReference type="UniPathway" id="UPA00068">
    <property type="reaction ID" value="UER00106"/>
</dbReference>
<dbReference type="RefSeq" id="WP_163316802.1">
    <property type="nucleotide sequence ID" value="NZ_JAAGAA010000011.1"/>
</dbReference>
<keyword evidence="3 6" id="KW-0808">Transferase</keyword>
<dbReference type="Gene3D" id="3.40.1160.10">
    <property type="entry name" value="Acetylglutamate kinase-like"/>
    <property type="match status" value="1"/>
</dbReference>
<keyword evidence="9" id="KW-1185">Reference proteome</keyword>
<dbReference type="SUPFAM" id="SSF55729">
    <property type="entry name" value="Acyl-CoA N-acyltransferases (Nat)"/>
    <property type="match status" value="1"/>
</dbReference>
<comment type="catalytic activity">
    <reaction evidence="5 6">
        <text>L-glutamate + acetyl-CoA = N-acetyl-L-glutamate + CoA + H(+)</text>
        <dbReference type="Rhea" id="RHEA:24292"/>
        <dbReference type="ChEBI" id="CHEBI:15378"/>
        <dbReference type="ChEBI" id="CHEBI:29985"/>
        <dbReference type="ChEBI" id="CHEBI:44337"/>
        <dbReference type="ChEBI" id="CHEBI:57287"/>
        <dbReference type="ChEBI" id="CHEBI:57288"/>
        <dbReference type="EC" id="2.3.1.1"/>
    </reaction>
</comment>
<feature type="domain" description="N-acetyltransferase" evidence="7">
    <location>
        <begin position="293"/>
        <end position="432"/>
    </location>
</feature>
<evidence type="ECO:0000256" key="5">
    <source>
        <dbReference type="ARBA" id="ARBA00048372"/>
    </source>
</evidence>
<comment type="caution">
    <text evidence="8">The sequence shown here is derived from an EMBL/GenBank/DDBJ whole genome shotgun (WGS) entry which is preliminary data.</text>
</comment>
<dbReference type="InterPro" id="IPR000182">
    <property type="entry name" value="GNAT_dom"/>
</dbReference>
<dbReference type="NCBIfam" id="NF003641">
    <property type="entry name" value="PRK05279.1"/>
    <property type="match status" value="1"/>
</dbReference>
<dbReference type="GO" id="GO:0006526">
    <property type="term" value="P:L-arginine biosynthetic process"/>
    <property type="evidence" value="ECO:0007669"/>
    <property type="project" value="UniProtKB-UniRule"/>
</dbReference>
<evidence type="ECO:0000313" key="9">
    <source>
        <dbReference type="Proteomes" id="UP000482578"/>
    </source>
</evidence>
<evidence type="ECO:0000256" key="6">
    <source>
        <dbReference type="HAMAP-Rule" id="MF_01105"/>
    </source>
</evidence>
<evidence type="ECO:0000256" key="2">
    <source>
        <dbReference type="ARBA" id="ARBA00009145"/>
    </source>
</evidence>
<keyword evidence="6" id="KW-0028">Amino-acid biosynthesis</keyword>
<evidence type="ECO:0000256" key="4">
    <source>
        <dbReference type="ARBA" id="ARBA00023315"/>
    </source>
</evidence>
<dbReference type="PANTHER" id="PTHR30602">
    <property type="entry name" value="AMINO-ACID ACETYLTRANSFERASE"/>
    <property type="match status" value="1"/>
</dbReference>
<dbReference type="SUPFAM" id="SSF53633">
    <property type="entry name" value="Carbamate kinase-like"/>
    <property type="match status" value="1"/>
</dbReference>
<dbReference type="Pfam" id="PF00583">
    <property type="entry name" value="Acetyltransf_1"/>
    <property type="match status" value="1"/>
</dbReference>
<dbReference type="InterPro" id="IPR001048">
    <property type="entry name" value="Asp/Glu/Uridylate_kinase"/>
</dbReference>
<dbReference type="PIRSF" id="PIRSF000423">
    <property type="entry name" value="ArgA"/>
    <property type="match status" value="1"/>
</dbReference>
<dbReference type="EC" id="2.3.1.1" evidence="6"/>
<dbReference type="InterPro" id="IPR016181">
    <property type="entry name" value="Acyl_CoA_acyltransferase"/>
</dbReference>
<comment type="subcellular location">
    <subcellularLocation>
        <location evidence="6">Cytoplasm</location>
    </subcellularLocation>
</comment>
<name>A0A6B2KUA8_9NEIS</name>
<gene>
    <name evidence="6 8" type="primary">argA</name>
    <name evidence="8" type="ORF">GZH52_12565</name>
</gene>
<dbReference type="EMBL" id="JAAGAA010000011">
    <property type="protein sequence ID" value="NDV13613.1"/>
    <property type="molecule type" value="Genomic_DNA"/>
</dbReference>
<dbReference type="Gene3D" id="3.40.630.30">
    <property type="match status" value="1"/>
</dbReference>
<evidence type="ECO:0000256" key="1">
    <source>
        <dbReference type="ARBA" id="ARBA00004925"/>
    </source>
</evidence>
<proteinExistence type="inferred from homology"/>
<evidence type="ECO:0000313" key="8">
    <source>
        <dbReference type="EMBL" id="NDV13613.1"/>
    </source>
</evidence>
<dbReference type="HAMAP" id="MF_01105">
    <property type="entry name" value="N_acetyl_glu_synth"/>
    <property type="match status" value="1"/>
</dbReference>
<dbReference type="GO" id="GO:0004042">
    <property type="term" value="F:L-glutamate N-acetyltransferase activity"/>
    <property type="evidence" value="ECO:0007669"/>
    <property type="project" value="UniProtKB-UniRule"/>
</dbReference>
<sequence>MDTDARFIPLFREAAPYIHAFRTQTFVIAFNGGLVDSPRFALFAQDLSLLAGLGIRIVLIHDAQPQVRAQLATQQLQGGFYGGRCIFGGASMRAFKQGVGGVRAEIEAQLSAGAPHFPMAGAKLRVAGGNYLVASPLGVLDGVDMLGAGCLRRIDDEGIRQRLDAGELVLLSPLGYSPTGESFSLALEDVAAETATALKADKLIFLLDIDDGIRDAQGQLQRAFTPADGGRWLHEQGGHLAEGVRLCMAGALRAVAAGVARAHLIGEACDEALLRELFTRTGSGTAISAAPLVNVRAARDTDLDALVALTAPLIDCGKLVARGRAELARSLEHYFVLEHDGQAAGCVALHPFPADGMAELACLAVGTRWQRRGFGDLLLDHVEHAARDAGLSRLFVLTTQTAQWFVERGFTEASPAALPAAKRAAYNARRRSKVFVRPVAG</sequence>
<comment type="miscellaneous">
    <text evidence="6">In bacteria which possess the bifunctional enzyme ornithine acetyltransferase/N-acetylglutamate synthase (ArgJ), ArgA fulfills an anaplerotic role.</text>
</comment>
<dbReference type="InterPro" id="IPR010167">
    <property type="entry name" value="NH2A_AcTrfase"/>
</dbReference>
<dbReference type="PANTHER" id="PTHR30602:SF12">
    <property type="entry name" value="AMINO-ACID ACETYLTRANSFERASE NAGS1, CHLOROPLASTIC-RELATED"/>
    <property type="match status" value="1"/>
</dbReference>
<protein>
    <recommendedName>
        <fullName evidence="6">Amino-acid acetyltransferase</fullName>
        <ecNumber evidence="6">2.3.1.1</ecNumber>
    </recommendedName>
    <alternativeName>
        <fullName evidence="6">N-acetylglutamate synthase</fullName>
        <shortName evidence="6">AGS</shortName>
        <shortName evidence="6">NAGS</shortName>
    </alternativeName>
</protein>
<dbReference type="CDD" id="cd04301">
    <property type="entry name" value="NAT_SF"/>
    <property type="match status" value="1"/>
</dbReference>
<dbReference type="NCBIfam" id="TIGR01890">
    <property type="entry name" value="N-Ac-Glu-synth"/>
    <property type="match status" value="1"/>
</dbReference>
<keyword evidence="6" id="KW-0963">Cytoplasm</keyword>
<reference evidence="8 9" key="1">
    <citation type="submission" date="2020-02" db="EMBL/GenBank/DDBJ databases">
        <authorList>
            <person name="Yang Z."/>
        </authorList>
    </citation>
    <scope>NUCLEOTIDE SEQUENCE [LARGE SCALE GENOMIC DNA]</scope>
    <source>
        <strain evidence="8 9">HX-7-9</strain>
    </source>
</reference>
<keyword evidence="4 6" id="KW-0012">Acyltransferase</keyword>
<keyword evidence="6" id="KW-0055">Arginine biosynthesis</keyword>
<comment type="pathway">
    <text evidence="1 6">Amino-acid biosynthesis; L-arginine biosynthesis; N(2)-acetyl-L-ornithine from L-glutamate: step 1/4.</text>
</comment>
<evidence type="ECO:0000259" key="7">
    <source>
        <dbReference type="PROSITE" id="PS51186"/>
    </source>
</evidence>
<dbReference type="Pfam" id="PF00696">
    <property type="entry name" value="AA_kinase"/>
    <property type="match status" value="1"/>
</dbReference>
<dbReference type="AlphaFoldDB" id="A0A6B2KUA8"/>
<accession>A0A6B2KUA8</accession>
<dbReference type="GO" id="GO:0005737">
    <property type="term" value="C:cytoplasm"/>
    <property type="evidence" value="ECO:0007669"/>
    <property type="project" value="UniProtKB-SubCell"/>
</dbReference>
<evidence type="ECO:0000256" key="3">
    <source>
        <dbReference type="ARBA" id="ARBA00022679"/>
    </source>
</evidence>
<dbReference type="Proteomes" id="UP000482578">
    <property type="component" value="Unassembled WGS sequence"/>
</dbReference>
<dbReference type="PROSITE" id="PS51186">
    <property type="entry name" value="GNAT"/>
    <property type="match status" value="1"/>
</dbReference>
<organism evidence="8 9">
    <name type="scientific">Crenobacter caeni</name>
    <dbReference type="NCBI Taxonomy" id="2705474"/>
    <lineage>
        <taxon>Bacteria</taxon>
        <taxon>Pseudomonadati</taxon>
        <taxon>Pseudomonadota</taxon>
        <taxon>Betaproteobacteria</taxon>
        <taxon>Neisseriales</taxon>
        <taxon>Neisseriaceae</taxon>
        <taxon>Crenobacter</taxon>
    </lineage>
</organism>
<comment type="similarity">
    <text evidence="2 6">Belongs to the acetyltransferase family. ArgA subfamily.</text>
</comment>